<proteinExistence type="predicted"/>
<dbReference type="RefSeq" id="WP_217849466.1">
    <property type="nucleotide sequence ID" value="NZ_CP077073.1"/>
</dbReference>
<dbReference type="Proteomes" id="UP001047646">
    <property type="component" value="Chromosome"/>
</dbReference>
<reference evidence="1" key="1">
    <citation type="journal article" date="2021" name="Microorganisms">
        <title>The Ever-Expanding Pseudomonas Genus: Description of 43 New Species and Partition of the Pseudomonas putida Group.</title>
        <authorList>
            <person name="Girard L."/>
            <person name="Lood C."/>
            <person name="Hofte M."/>
            <person name="Vandamme P."/>
            <person name="Rokni-Zadeh H."/>
            <person name="van Noort V."/>
            <person name="Lavigne R."/>
            <person name="De Mot R."/>
        </authorList>
    </citation>
    <scope>NUCLEOTIDE SEQUENCE</scope>
    <source>
        <strain evidence="1">COW39</strain>
    </source>
</reference>
<dbReference type="EMBL" id="CP077073">
    <property type="protein sequence ID" value="QXH34697.1"/>
    <property type="molecule type" value="Genomic_DNA"/>
</dbReference>
<keyword evidence="2" id="KW-1185">Reference proteome</keyword>
<name>A0ABX8M829_9PSED</name>
<evidence type="ECO:0000313" key="1">
    <source>
        <dbReference type="EMBL" id="QXH34697.1"/>
    </source>
</evidence>
<gene>
    <name evidence="1" type="ORF">KSS95_21560</name>
</gene>
<accession>A0ABX8M829</accession>
<protein>
    <submittedName>
        <fullName evidence="1">Uncharacterized protein</fullName>
    </submittedName>
</protein>
<organism evidence="1 2">
    <name type="scientific">Pseudomonas muyukensis</name>
    <dbReference type="NCBI Taxonomy" id="2842357"/>
    <lineage>
        <taxon>Bacteria</taxon>
        <taxon>Pseudomonadati</taxon>
        <taxon>Pseudomonadota</taxon>
        <taxon>Gammaproteobacteria</taxon>
        <taxon>Pseudomonadales</taxon>
        <taxon>Pseudomonadaceae</taxon>
        <taxon>Pseudomonas</taxon>
    </lineage>
</organism>
<evidence type="ECO:0000313" key="2">
    <source>
        <dbReference type="Proteomes" id="UP001047646"/>
    </source>
</evidence>
<sequence length="231" mass="25776">MTAGIAVYNDSNVVQVDENYRNMVLIKSGQFTANLSTTQQDLWWSSLQSVWARTTPNAIMAVRAPYPGVCLGPGSYRGGRKVCNFFYPANQTVTFQYYIYDLVSPSLSDRFGMQVFNGQSVLVYSAYDIPLRVIDYVDTRDPPSIVDVIYRAPHLNVAACCVAGGYMVDVDGVDVELSYGRTYWSGLDFKGYTVNYVNDAPGAEPTGYWGTVYQNFLLVDVSNVPLNYERS</sequence>